<evidence type="ECO:0000313" key="2">
    <source>
        <dbReference type="EMBL" id="EFJ17344.1"/>
    </source>
</evidence>
<dbReference type="Proteomes" id="UP000001514">
    <property type="component" value="Unassembled WGS sequence"/>
</dbReference>
<evidence type="ECO:0000259" key="1">
    <source>
        <dbReference type="Pfam" id="PF00149"/>
    </source>
</evidence>
<dbReference type="InterPro" id="IPR052963">
    <property type="entry name" value="Pantetheine_PDE"/>
</dbReference>
<dbReference type="PANTHER" id="PTHR36492">
    <property type="match status" value="1"/>
</dbReference>
<feature type="domain" description="Calcineurin-like phosphoesterase" evidence="1">
    <location>
        <begin position="1"/>
        <end position="74"/>
    </location>
</feature>
<dbReference type="STRING" id="88036.D8SE05"/>
<dbReference type="CDD" id="cd00838">
    <property type="entry name" value="MPP_superfamily"/>
    <property type="match status" value="1"/>
</dbReference>
<dbReference type="InterPro" id="IPR004843">
    <property type="entry name" value="Calcineurin-like_PHP"/>
</dbReference>
<dbReference type="InterPro" id="IPR029052">
    <property type="entry name" value="Metallo-depent_PP-like"/>
</dbReference>
<reference evidence="2 3" key="1">
    <citation type="journal article" date="2011" name="Science">
        <title>The Selaginella genome identifies genetic changes associated with the evolution of vascular plants.</title>
        <authorList>
            <person name="Banks J.A."/>
            <person name="Nishiyama T."/>
            <person name="Hasebe M."/>
            <person name="Bowman J.L."/>
            <person name="Gribskov M."/>
            <person name="dePamphilis C."/>
            <person name="Albert V.A."/>
            <person name="Aono N."/>
            <person name="Aoyama T."/>
            <person name="Ambrose B.A."/>
            <person name="Ashton N.W."/>
            <person name="Axtell M.J."/>
            <person name="Barker E."/>
            <person name="Barker M.S."/>
            <person name="Bennetzen J.L."/>
            <person name="Bonawitz N.D."/>
            <person name="Chapple C."/>
            <person name="Cheng C."/>
            <person name="Correa L.G."/>
            <person name="Dacre M."/>
            <person name="DeBarry J."/>
            <person name="Dreyer I."/>
            <person name="Elias M."/>
            <person name="Engstrom E.M."/>
            <person name="Estelle M."/>
            <person name="Feng L."/>
            <person name="Finet C."/>
            <person name="Floyd S.K."/>
            <person name="Frommer W.B."/>
            <person name="Fujita T."/>
            <person name="Gramzow L."/>
            <person name="Gutensohn M."/>
            <person name="Harholt J."/>
            <person name="Hattori M."/>
            <person name="Heyl A."/>
            <person name="Hirai T."/>
            <person name="Hiwatashi Y."/>
            <person name="Ishikawa M."/>
            <person name="Iwata M."/>
            <person name="Karol K.G."/>
            <person name="Koehler B."/>
            <person name="Kolukisaoglu U."/>
            <person name="Kubo M."/>
            <person name="Kurata T."/>
            <person name="Lalonde S."/>
            <person name="Li K."/>
            <person name="Li Y."/>
            <person name="Litt A."/>
            <person name="Lyons E."/>
            <person name="Manning G."/>
            <person name="Maruyama T."/>
            <person name="Michael T.P."/>
            <person name="Mikami K."/>
            <person name="Miyazaki S."/>
            <person name="Morinaga S."/>
            <person name="Murata T."/>
            <person name="Mueller-Roeber B."/>
            <person name="Nelson D.R."/>
            <person name="Obara M."/>
            <person name="Oguri Y."/>
            <person name="Olmstead R.G."/>
            <person name="Onodera N."/>
            <person name="Petersen B.L."/>
            <person name="Pils B."/>
            <person name="Prigge M."/>
            <person name="Rensing S.A."/>
            <person name="Riano-Pachon D.M."/>
            <person name="Roberts A.W."/>
            <person name="Sato Y."/>
            <person name="Scheller H.V."/>
            <person name="Schulz B."/>
            <person name="Schulz C."/>
            <person name="Shakirov E.V."/>
            <person name="Shibagaki N."/>
            <person name="Shinohara N."/>
            <person name="Shippen D.E."/>
            <person name="Soerensen I."/>
            <person name="Sotooka R."/>
            <person name="Sugimoto N."/>
            <person name="Sugita M."/>
            <person name="Sumikawa N."/>
            <person name="Tanurdzic M."/>
            <person name="Theissen G."/>
            <person name="Ulvskov P."/>
            <person name="Wakazuki S."/>
            <person name="Weng J.K."/>
            <person name="Willats W.W."/>
            <person name="Wipf D."/>
            <person name="Wolf P.G."/>
            <person name="Yang L."/>
            <person name="Zimmer A.D."/>
            <person name="Zhu Q."/>
            <person name="Mitros T."/>
            <person name="Hellsten U."/>
            <person name="Loque D."/>
            <person name="Otillar R."/>
            <person name="Salamov A."/>
            <person name="Schmutz J."/>
            <person name="Shapiro H."/>
            <person name="Lindquist E."/>
            <person name="Lucas S."/>
            <person name="Rokhsar D."/>
            <person name="Grigoriev I.V."/>
        </authorList>
    </citation>
    <scope>NUCLEOTIDE SEQUENCE [LARGE SCALE GENOMIC DNA]</scope>
</reference>
<accession>D8SE05</accession>
<dbReference type="Gramene" id="EFJ17344">
    <property type="protein sequence ID" value="EFJ17344"/>
    <property type="gene ID" value="SELMODRAFT_114892"/>
</dbReference>
<dbReference type="GO" id="GO:0016787">
    <property type="term" value="F:hydrolase activity"/>
    <property type="evidence" value="ECO:0007669"/>
    <property type="project" value="InterPro"/>
</dbReference>
<name>D8SE05_SELML</name>
<dbReference type="EMBL" id="GL377614">
    <property type="protein sequence ID" value="EFJ17344.1"/>
    <property type="molecule type" value="Genomic_DNA"/>
</dbReference>
<organism evidence="3">
    <name type="scientific">Selaginella moellendorffii</name>
    <name type="common">Spikemoss</name>
    <dbReference type="NCBI Taxonomy" id="88036"/>
    <lineage>
        <taxon>Eukaryota</taxon>
        <taxon>Viridiplantae</taxon>
        <taxon>Streptophyta</taxon>
        <taxon>Embryophyta</taxon>
        <taxon>Tracheophyta</taxon>
        <taxon>Lycopodiopsida</taxon>
        <taxon>Selaginellales</taxon>
        <taxon>Selaginellaceae</taxon>
        <taxon>Selaginella</taxon>
    </lineage>
</organism>
<keyword evidence="3" id="KW-1185">Reference proteome</keyword>
<dbReference type="PANTHER" id="PTHR36492:SF2">
    <property type="entry name" value="[ACYL-CARRIER-PROTEIN] PHOSPHODIESTERASE PPTH"/>
    <property type="match status" value="1"/>
</dbReference>
<dbReference type="SUPFAM" id="SSF56300">
    <property type="entry name" value="Metallo-dependent phosphatases"/>
    <property type="match status" value="1"/>
</dbReference>
<protein>
    <recommendedName>
        <fullName evidence="1">Calcineurin-like phosphoesterase domain-containing protein</fullName>
    </recommendedName>
</protein>
<dbReference type="Gene3D" id="3.60.21.10">
    <property type="match status" value="1"/>
</dbReference>
<evidence type="ECO:0000313" key="3">
    <source>
        <dbReference type="Proteomes" id="UP000001514"/>
    </source>
</evidence>
<proteinExistence type="predicted"/>
<dbReference type="eggNOG" id="ENOG502QPJI">
    <property type="taxonomic scope" value="Eukaryota"/>
</dbReference>
<dbReference type="KEGG" id="smo:SELMODRAFT_114892"/>
<dbReference type="OMA" id="ENGRYMD"/>
<dbReference type="AlphaFoldDB" id="D8SE05"/>
<dbReference type="Pfam" id="PF00149">
    <property type="entry name" value="Metallophos"/>
    <property type="match status" value="1"/>
</dbReference>
<dbReference type="HOGENOM" id="CLU_046051_0_0_1"/>
<gene>
    <name evidence="2" type="ORF">SELMODRAFT_114892</name>
</gene>
<dbReference type="InParanoid" id="D8SE05"/>
<sequence>VYAVSDLHTDYRENLQWIVQLSTKLHQRDTLIVAGDVSDNLETFKDTMRLLKERFHRVFFVPGNHDLWCRGKENKHLDSLGKLRELNAICESLCIDTKPGKVCGVWIVPLLSWYHQAISFTFDKERDIVGYNIPPPEKACYPLFHWFQYFRCTDYHACKWPDELKTPDIALAAYFDDLNSCNQQCLTEIRHSTERVITFSHFLPRPELCPEKRMLFYPNLPKVIGSDFLERRLRSIHGSSGNSGALHVFGHTHFSWDATVDGIRYLQAPLAYPRERRRRVYGGECWLPLCIYDSEGTLLPRPMPCYWSDYYRLNKRDPDNVVLAPWVADLYCLQKS</sequence>
<feature type="non-terminal residue" evidence="2">
    <location>
        <position position="1"/>
    </location>
</feature>